<keyword evidence="1" id="KW-1133">Transmembrane helix</keyword>
<dbReference type="InParanoid" id="A0A0D2AH13"/>
<dbReference type="GeneID" id="27310658"/>
<feature type="transmembrane region" description="Helical" evidence="1">
    <location>
        <begin position="36"/>
        <end position="61"/>
    </location>
</feature>
<dbReference type="AlphaFoldDB" id="A0A0D2AH13"/>
<evidence type="ECO:0000313" key="3">
    <source>
        <dbReference type="Proteomes" id="UP000053259"/>
    </source>
</evidence>
<dbReference type="EMBL" id="KN847535">
    <property type="protein sequence ID" value="KIW06208.1"/>
    <property type="molecule type" value="Genomic_DNA"/>
</dbReference>
<gene>
    <name evidence="2" type="ORF">PV09_02685</name>
</gene>
<dbReference type="RefSeq" id="XP_016216077.1">
    <property type="nucleotide sequence ID" value="XM_016355771.1"/>
</dbReference>
<dbReference type="HOGENOM" id="CLU_1327300_0_0_1"/>
<reference evidence="2 3" key="1">
    <citation type="submission" date="2015-01" db="EMBL/GenBank/DDBJ databases">
        <title>The Genome Sequence of Ochroconis gallopava CBS43764.</title>
        <authorList>
            <consortium name="The Broad Institute Genomics Platform"/>
            <person name="Cuomo C."/>
            <person name="de Hoog S."/>
            <person name="Gorbushina A."/>
            <person name="Stielow B."/>
            <person name="Teixiera M."/>
            <person name="Abouelleil A."/>
            <person name="Chapman S.B."/>
            <person name="Priest M."/>
            <person name="Young S.K."/>
            <person name="Wortman J."/>
            <person name="Nusbaum C."/>
            <person name="Birren B."/>
        </authorList>
    </citation>
    <scope>NUCLEOTIDE SEQUENCE [LARGE SCALE GENOMIC DNA]</scope>
    <source>
        <strain evidence="2 3">CBS 43764</strain>
    </source>
</reference>
<feature type="transmembrane region" description="Helical" evidence="1">
    <location>
        <begin position="73"/>
        <end position="98"/>
    </location>
</feature>
<evidence type="ECO:0000313" key="2">
    <source>
        <dbReference type="EMBL" id="KIW06208.1"/>
    </source>
</evidence>
<proteinExistence type="predicted"/>
<keyword evidence="1" id="KW-0472">Membrane</keyword>
<name>A0A0D2AH13_9PEZI</name>
<accession>A0A0D2AH13</accession>
<keyword evidence="1" id="KW-0812">Transmembrane</keyword>
<sequence length="207" mass="23038">MCDSISSITSATVKSLRSIVGEAVLLQQEPPGKSELIWGIFVRGSGVPVAIAGLICLIADWEYAVEIEQDWSNTFLTIALLISITLNIFLFTNIVLKLKNSPRASKFRRYLAYIDAVVISLLVIGVTERLQQNSSNEPWYNDVLPSKVQICVFAISLSLAFMHFVGGAVMTVVAIKNWIQIQRLSPEEYRDFKLGIRPLYPPPAYCA</sequence>
<feature type="transmembrane region" description="Helical" evidence="1">
    <location>
        <begin position="147"/>
        <end position="175"/>
    </location>
</feature>
<feature type="transmembrane region" description="Helical" evidence="1">
    <location>
        <begin position="110"/>
        <end position="127"/>
    </location>
</feature>
<dbReference type="VEuPathDB" id="FungiDB:PV09_02685"/>
<dbReference type="Proteomes" id="UP000053259">
    <property type="component" value="Unassembled WGS sequence"/>
</dbReference>
<evidence type="ECO:0000256" key="1">
    <source>
        <dbReference type="SAM" id="Phobius"/>
    </source>
</evidence>
<keyword evidence="3" id="KW-1185">Reference proteome</keyword>
<organism evidence="2 3">
    <name type="scientific">Verruconis gallopava</name>
    <dbReference type="NCBI Taxonomy" id="253628"/>
    <lineage>
        <taxon>Eukaryota</taxon>
        <taxon>Fungi</taxon>
        <taxon>Dikarya</taxon>
        <taxon>Ascomycota</taxon>
        <taxon>Pezizomycotina</taxon>
        <taxon>Dothideomycetes</taxon>
        <taxon>Pleosporomycetidae</taxon>
        <taxon>Venturiales</taxon>
        <taxon>Sympoventuriaceae</taxon>
        <taxon>Verruconis</taxon>
    </lineage>
</organism>
<protein>
    <submittedName>
        <fullName evidence="2">Uncharacterized protein</fullName>
    </submittedName>
</protein>